<keyword evidence="2" id="KW-1185">Reference proteome</keyword>
<dbReference type="Proteomes" id="UP001162972">
    <property type="component" value="Chromosome 3"/>
</dbReference>
<reference evidence="1 2" key="1">
    <citation type="journal article" date="2023" name="Int. J. Mol. Sci.">
        <title>De Novo Assembly and Annotation of 11 Diverse Shrub Willow (Salix) Genomes Reveals Novel Gene Organization in Sex-Linked Regions.</title>
        <authorList>
            <person name="Hyden B."/>
            <person name="Feng K."/>
            <person name="Yates T.B."/>
            <person name="Jawdy S."/>
            <person name="Cereghino C."/>
            <person name="Smart L.B."/>
            <person name="Muchero W."/>
        </authorList>
    </citation>
    <scope>NUCLEOTIDE SEQUENCE [LARGE SCALE GENOMIC DNA]</scope>
    <source>
        <tissue evidence="1">Shoot tip</tissue>
    </source>
</reference>
<protein>
    <submittedName>
        <fullName evidence="1">Uncharacterized protein</fullName>
    </submittedName>
</protein>
<evidence type="ECO:0000313" key="2">
    <source>
        <dbReference type="Proteomes" id="UP001162972"/>
    </source>
</evidence>
<sequence>MKVREQAQIWHVVIYNQTLLPFSAITT</sequence>
<comment type="caution">
    <text evidence="1">The sequence shown here is derived from an EMBL/GenBank/DDBJ whole genome shotgun (WGS) entry which is preliminary data.</text>
</comment>
<dbReference type="EMBL" id="JAPFFJ010000012">
    <property type="protein sequence ID" value="KAJ6416066.1"/>
    <property type="molecule type" value="Genomic_DNA"/>
</dbReference>
<proteinExistence type="predicted"/>
<organism evidence="1 2">
    <name type="scientific">Salix udensis</name>
    <dbReference type="NCBI Taxonomy" id="889485"/>
    <lineage>
        <taxon>Eukaryota</taxon>
        <taxon>Viridiplantae</taxon>
        <taxon>Streptophyta</taxon>
        <taxon>Embryophyta</taxon>
        <taxon>Tracheophyta</taxon>
        <taxon>Spermatophyta</taxon>
        <taxon>Magnoliopsida</taxon>
        <taxon>eudicotyledons</taxon>
        <taxon>Gunneridae</taxon>
        <taxon>Pentapetalae</taxon>
        <taxon>rosids</taxon>
        <taxon>fabids</taxon>
        <taxon>Malpighiales</taxon>
        <taxon>Salicaceae</taxon>
        <taxon>Saliceae</taxon>
        <taxon>Salix</taxon>
    </lineage>
</organism>
<evidence type="ECO:0000313" key="1">
    <source>
        <dbReference type="EMBL" id="KAJ6416066.1"/>
    </source>
</evidence>
<dbReference type="AlphaFoldDB" id="A0AAD6P4U4"/>
<name>A0AAD6P4U4_9ROSI</name>
<accession>A0AAD6P4U4</accession>
<gene>
    <name evidence="1" type="ORF">OIU84_004797</name>
</gene>